<sequence>MVWLNKVKQWGQWLGLYLWLISGTVILTINASWLYWLNATSQKLGAVVNLSLGRLMQNYYQLLAYLNFPWVSRLKMTDFTDSAAALGHFADVKQLFMLTYAVFIVTSVVCYYFWRDLKKSRQLWRLILPMQAALWVPPVVVAMMAVNFDQFFVFFHRVLFRNSDWLFDPLVDRIILVLPDTFFLQCFVLAFIIIEWAFAYLLSVGKTALD</sequence>
<dbReference type="EMBL" id="JBHLUK010000077">
    <property type="protein sequence ID" value="MFC0425015.1"/>
    <property type="molecule type" value="Genomic_DNA"/>
</dbReference>
<feature type="transmembrane region" description="Helical" evidence="1">
    <location>
        <begin position="182"/>
        <end position="202"/>
    </location>
</feature>
<evidence type="ECO:0000313" key="2">
    <source>
        <dbReference type="EMBL" id="MFC0425015.1"/>
    </source>
</evidence>
<keyword evidence="1" id="KW-0812">Transmembrane</keyword>
<dbReference type="InterPro" id="IPR010178">
    <property type="entry name" value="Lit"/>
</dbReference>
<dbReference type="NCBIfam" id="TIGR01906">
    <property type="entry name" value="integ_TIGR01906"/>
    <property type="match status" value="1"/>
</dbReference>
<keyword evidence="1" id="KW-0472">Membrane</keyword>
<feature type="transmembrane region" description="Helical" evidence="1">
    <location>
        <begin position="126"/>
        <end position="146"/>
    </location>
</feature>
<feature type="transmembrane region" description="Helical" evidence="1">
    <location>
        <begin position="16"/>
        <end position="37"/>
    </location>
</feature>
<comment type="caution">
    <text evidence="2">The sequence shown here is derived from an EMBL/GenBank/DDBJ whole genome shotgun (WGS) entry which is preliminary data.</text>
</comment>
<name>A0ABV6K6E1_9LACO</name>
<keyword evidence="3" id="KW-1185">Reference proteome</keyword>
<reference evidence="2 3" key="1">
    <citation type="submission" date="2024-09" db="EMBL/GenBank/DDBJ databases">
        <authorList>
            <person name="Sun Q."/>
            <person name="Mori K."/>
        </authorList>
    </citation>
    <scope>NUCLEOTIDE SEQUENCE [LARGE SCALE GENOMIC DNA]</scope>
    <source>
        <strain evidence="2 3">TBRC 4575</strain>
    </source>
</reference>
<organism evidence="2 3">
    <name type="scientific">Lactiplantibacillus plajomi</name>
    <dbReference type="NCBI Taxonomy" id="1457217"/>
    <lineage>
        <taxon>Bacteria</taxon>
        <taxon>Bacillati</taxon>
        <taxon>Bacillota</taxon>
        <taxon>Bacilli</taxon>
        <taxon>Lactobacillales</taxon>
        <taxon>Lactobacillaceae</taxon>
        <taxon>Lactiplantibacillus</taxon>
    </lineage>
</organism>
<feature type="transmembrane region" description="Helical" evidence="1">
    <location>
        <begin position="95"/>
        <end position="114"/>
    </location>
</feature>
<evidence type="ECO:0000313" key="3">
    <source>
        <dbReference type="Proteomes" id="UP001589855"/>
    </source>
</evidence>
<accession>A0ABV6K6E1</accession>
<keyword evidence="1" id="KW-1133">Transmembrane helix</keyword>
<dbReference type="Pfam" id="PF07314">
    <property type="entry name" value="Lit"/>
    <property type="match status" value="1"/>
</dbReference>
<gene>
    <name evidence="2" type="ORF">ACFFGS_12840</name>
</gene>
<protein>
    <submittedName>
        <fullName evidence="2">TIGR01906 family membrane protein</fullName>
    </submittedName>
</protein>
<dbReference type="Proteomes" id="UP001589855">
    <property type="component" value="Unassembled WGS sequence"/>
</dbReference>
<evidence type="ECO:0000256" key="1">
    <source>
        <dbReference type="SAM" id="Phobius"/>
    </source>
</evidence>
<proteinExistence type="predicted"/>
<dbReference type="RefSeq" id="WP_137643953.1">
    <property type="nucleotide sequence ID" value="NZ_BJDZ01000002.1"/>
</dbReference>